<dbReference type="InterPro" id="IPR000182">
    <property type="entry name" value="GNAT_dom"/>
</dbReference>
<dbReference type="Gene3D" id="3.40.630.30">
    <property type="match status" value="1"/>
</dbReference>
<accession>A0A7L7KXU0</accession>
<feature type="domain" description="N-acetyltransferase" evidence="1">
    <location>
        <begin position="5"/>
        <end position="155"/>
    </location>
</feature>
<dbReference type="Proteomes" id="UP000514410">
    <property type="component" value="Chromosome"/>
</dbReference>
<dbReference type="SUPFAM" id="SSF55729">
    <property type="entry name" value="Acyl-CoA N-acyltransferases (Nat)"/>
    <property type="match status" value="1"/>
</dbReference>
<evidence type="ECO:0000313" key="3">
    <source>
        <dbReference type="Proteomes" id="UP000514410"/>
    </source>
</evidence>
<dbReference type="CDD" id="cd04301">
    <property type="entry name" value="NAT_SF"/>
    <property type="match status" value="1"/>
</dbReference>
<keyword evidence="2" id="KW-0808">Transferase</keyword>
<sequence>MSQQLKLREAIPKDAQNLLNFLKKVSQQSDFISFDDIQSTAVRDEEISLDAIFQSEYDELIIAVLDDEIIGYCRLERIDAQKAEFGVVVDKEFWNNGIASYLLEEAIDWANASPLEKLVLEVYKNNPAAIHIYQKYGFTTELTKDKTIVMTKMVK</sequence>
<reference evidence="2 3" key="1">
    <citation type="submission" date="2020-02" db="EMBL/GenBank/DDBJ databases">
        <title>Complete Genome Sequence of Lactobacillus sp. NFFJ11 Isolated from animal feed.</title>
        <authorList>
            <person name="Jung J.Y."/>
        </authorList>
    </citation>
    <scope>NUCLEOTIDE SEQUENCE [LARGE SCALE GENOMIC DNA]</scope>
    <source>
        <strain evidence="2 3">NFFJ11</strain>
    </source>
</reference>
<dbReference type="InterPro" id="IPR016181">
    <property type="entry name" value="Acyl_CoA_acyltransferase"/>
</dbReference>
<dbReference type="AlphaFoldDB" id="A0A7L7KXU0"/>
<organism evidence="2 3">
    <name type="scientific">Companilactobacillus pabuli</name>
    <dbReference type="NCBI Taxonomy" id="2714036"/>
    <lineage>
        <taxon>Bacteria</taxon>
        <taxon>Bacillati</taxon>
        <taxon>Bacillota</taxon>
        <taxon>Bacilli</taxon>
        <taxon>Lactobacillales</taxon>
        <taxon>Lactobacillaceae</taxon>
        <taxon>Companilactobacillus</taxon>
    </lineage>
</organism>
<keyword evidence="3" id="KW-1185">Reference proteome</keyword>
<protein>
    <submittedName>
        <fullName evidence="2">GNAT family N-acetyltransferase</fullName>
    </submittedName>
</protein>
<dbReference type="PROSITE" id="PS51186">
    <property type="entry name" value="GNAT"/>
    <property type="match status" value="1"/>
</dbReference>
<dbReference type="Pfam" id="PF00583">
    <property type="entry name" value="Acetyltransf_1"/>
    <property type="match status" value="1"/>
</dbReference>
<dbReference type="GO" id="GO:0016747">
    <property type="term" value="F:acyltransferase activity, transferring groups other than amino-acyl groups"/>
    <property type="evidence" value="ECO:0007669"/>
    <property type="project" value="InterPro"/>
</dbReference>
<evidence type="ECO:0000259" key="1">
    <source>
        <dbReference type="PROSITE" id="PS51186"/>
    </source>
</evidence>
<dbReference type="KEGG" id="cpab:G6534_02770"/>
<dbReference type="PANTHER" id="PTHR43415:SF3">
    <property type="entry name" value="GNAT-FAMILY ACETYLTRANSFERASE"/>
    <property type="match status" value="1"/>
</dbReference>
<gene>
    <name evidence="2" type="ORF">G6534_02770</name>
</gene>
<proteinExistence type="predicted"/>
<dbReference type="PANTHER" id="PTHR43415">
    <property type="entry name" value="SPERMIDINE N(1)-ACETYLTRANSFERASE"/>
    <property type="match status" value="1"/>
</dbReference>
<evidence type="ECO:0000313" key="2">
    <source>
        <dbReference type="EMBL" id="QMT83608.1"/>
    </source>
</evidence>
<dbReference type="EMBL" id="CP049366">
    <property type="protein sequence ID" value="QMT83608.1"/>
    <property type="molecule type" value="Genomic_DNA"/>
</dbReference>
<name>A0A7L7KXU0_9LACO</name>
<dbReference type="RefSeq" id="WP_059074753.1">
    <property type="nucleotide sequence ID" value="NZ_CP049366.1"/>
</dbReference>